<dbReference type="InterPro" id="IPR039809">
    <property type="entry name" value="Chemokine_b/g/d"/>
</dbReference>
<dbReference type="GO" id="GO:0005615">
    <property type="term" value="C:extracellular space"/>
    <property type="evidence" value="ECO:0007669"/>
    <property type="project" value="UniProtKB-KW"/>
</dbReference>
<dbReference type="Pfam" id="PF00048">
    <property type="entry name" value="IL8"/>
    <property type="match status" value="1"/>
</dbReference>
<keyword evidence="4" id="KW-1015">Disulfide bond</keyword>
<evidence type="ECO:0000256" key="1">
    <source>
        <dbReference type="ARBA" id="ARBA00022500"/>
    </source>
</evidence>
<evidence type="ECO:0000256" key="4">
    <source>
        <dbReference type="ARBA" id="ARBA00023157"/>
    </source>
</evidence>
<evidence type="ECO:0000313" key="7">
    <source>
        <dbReference type="Proteomes" id="UP000694701"/>
    </source>
</evidence>
<evidence type="ECO:0000313" key="6">
    <source>
        <dbReference type="Ensembl" id="ENSCCRP00020006342.1"/>
    </source>
</evidence>
<dbReference type="PANTHER" id="PTHR12015:SF193">
    <property type="entry name" value="STROMAL CELL-DERIVED FACTOR 1"/>
    <property type="match status" value="1"/>
</dbReference>
<evidence type="ECO:0000256" key="3">
    <source>
        <dbReference type="ARBA" id="ARBA00022729"/>
    </source>
</evidence>
<reference evidence="6" key="1">
    <citation type="submission" date="2025-08" db="UniProtKB">
        <authorList>
            <consortium name="Ensembl"/>
        </authorList>
    </citation>
    <scope>IDENTIFICATION</scope>
</reference>
<organism evidence="6 7">
    <name type="scientific">Cyprinus carpio</name>
    <name type="common">Common carp</name>
    <dbReference type="NCBI Taxonomy" id="7962"/>
    <lineage>
        <taxon>Eukaryota</taxon>
        <taxon>Metazoa</taxon>
        <taxon>Chordata</taxon>
        <taxon>Craniata</taxon>
        <taxon>Vertebrata</taxon>
        <taxon>Euteleostomi</taxon>
        <taxon>Actinopterygii</taxon>
        <taxon>Neopterygii</taxon>
        <taxon>Teleostei</taxon>
        <taxon>Ostariophysi</taxon>
        <taxon>Cypriniformes</taxon>
        <taxon>Cyprinidae</taxon>
        <taxon>Cyprininae</taxon>
        <taxon>Cyprinus</taxon>
    </lineage>
</organism>
<evidence type="ECO:0000256" key="2">
    <source>
        <dbReference type="ARBA" id="ARBA00022514"/>
    </source>
</evidence>
<feature type="domain" description="Chemokine interleukin-8-like" evidence="5">
    <location>
        <begin position="15"/>
        <end position="72"/>
    </location>
</feature>
<dbReference type="Gene3D" id="2.40.50.40">
    <property type="match status" value="1"/>
</dbReference>
<keyword evidence="1" id="KW-0145">Chemotaxis</keyword>
<evidence type="ECO:0000259" key="5">
    <source>
        <dbReference type="SMART" id="SM00199"/>
    </source>
</evidence>
<accession>A0A8C2GZL4</accession>
<dbReference type="GO" id="GO:0008009">
    <property type="term" value="F:chemokine activity"/>
    <property type="evidence" value="ECO:0007669"/>
    <property type="project" value="InterPro"/>
</dbReference>
<dbReference type="AlphaFoldDB" id="A0A8C2GZL4"/>
<dbReference type="GO" id="GO:0006955">
    <property type="term" value="P:immune response"/>
    <property type="evidence" value="ECO:0007669"/>
    <property type="project" value="InterPro"/>
</dbReference>
<dbReference type="InterPro" id="IPR036048">
    <property type="entry name" value="Interleukin_8-like_sf"/>
</dbReference>
<dbReference type="PANTHER" id="PTHR12015">
    <property type="entry name" value="SMALL INDUCIBLE CYTOKINE A"/>
    <property type="match status" value="1"/>
</dbReference>
<name>A0A8C2GZL4_CYPCA</name>
<dbReference type="Proteomes" id="UP000694701">
    <property type="component" value="Unplaced"/>
</dbReference>
<proteinExistence type="predicted"/>
<dbReference type="Ensembl" id="ENSCCRT00020007165.1">
    <property type="protein sequence ID" value="ENSCCRP00020006342.1"/>
    <property type="gene ID" value="ENSCCRG00020003537.1"/>
</dbReference>
<dbReference type="InterPro" id="IPR001811">
    <property type="entry name" value="Chemokine_IL8-like_dom"/>
</dbReference>
<keyword evidence="2" id="KW-0202">Cytokine</keyword>
<dbReference type="SMART" id="SM00199">
    <property type="entry name" value="SCY"/>
    <property type="match status" value="1"/>
</dbReference>
<sequence length="74" mass="8314">FLKNDIKIIFALADPEKCCFNFIDFQIPANKIVSAEKTGSICPSPGIVVTTARTEFCVDPDEDWIRKYMVKISA</sequence>
<keyword evidence="3" id="KW-0732">Signal</keyword>
<dbReference type="SUPFAM" id="SSF54117">
    <property type="entry name" value="Interleukin 8-like chemokines"/>
    <property type="match status" value="1"/>
</dbReference>
<protein>
    <recommendedName>
        <fullName evidence="5">Chemokine interleukin-8-like domain-containing protein</fullName>
    </recommendedName>
</protein>